<dbReference type="GO" id="GO:0006108">
    <property type="term" value="P:malate metabolic process"/>
    <property type="evidence" value="ECO:0007669"/>
    <property type="project" value="InterPro"/>
</dbReference>
<dbReference type="OrthoDB" id="1926594at2759"/>
<dbReference type="AlphaFoldDB" id="A0A8X8APK5"/>
<evidence type="ECO:0000256" key="1">
    <source>
        <dbReference type="ARBA" id="ARBA00023002"/>
    </source>
</evidence>
<accession>A0A8X8APK5</accession>
<keyword evidence="3" id="KW-1185">Reference proteome</keyword>
<evidence type="ECO:0000313" key="2">
    <source>
        <dbReference type="EMBL" id="KAG6784630.1"/>
    </source>
</evidence>
<protein>
    <submittedName>
        <fullName evidence="2">Uncharacterized protein</fullName>
    </submittedName>
</protein>
<dbReference type="Proteomes" id="UP000886885">
    <property type="component" value="Chromosome 2D"/>
</dbReference>
<reference evidence="2" key="1">
    <citation type="journal article" date="2020" name="bioRxiv">
        <title>Hybrid origin of Populus tomentosa Carr. identified through genome sequencing and phylogenomic analysis.</title>
        <authorList>
            <person name="An X."/>
            <person name="Gao K."/>
            <person name="Chen Z."/>
            <person name="Li J."/>
            <person name="Yang X."/>
            <person name="Yang X."/>
            <person name="Zhou J."/>
            <person name="Guo T."/>
            <person name="Zhao T."/>
            <person name="Huang S."/>
            <person name="Miao D."/>
            <person name="Khan W.U."/>
            <person name="Rao P."/>
            <person name="Ye M."/>
            <person name="Lei B."/>
            <person name="Liao W."/>
            <person name="Wang J."/>
            <person name="Ji L."/>
            <person name="Li Y."/>
            <person name="Guo B."/>
            <person name="Mustafa N.S."/>
            <person name="Li S."/>
            <person name="Yun Q."/>
            <person name="Keller S.R."/>
            <person name="Mao J."/>
            <person name="Zhang R."/>
            <person name="Strauss S.H."/>
        </authorList>
    </citation>
    <scope>NUCLEOTIDE SEQUENCE</scope>
    <source>
        <strain evidence="2">GM15</strain>
        <tissue evidence="2">Leaf</tissue>
    </source>
</reference>
<comment type="caution">
    <text evidence="2">The sequence shown here is derived from an EMBL/GenBank/DDBJ whole genome shotgun (WGS) entry which is preliminary data.</text>
</comment>
<keyword evidence="1" id="KW-0560">Oxidoreductase</keyword>
<organism evidence="2 3">
    <name type="scientific">Populus tomentosa</name>
    <name type="common">Chinese white poplar</name>
    <dbReference type="NCBI Taxonomy" id="118781"/>
    <lineage>
        <taxon>Eukaryota</taxon>
        <taxon>Viridiplantae</taxon>
        <taxon>Streptophyta</taxon>
        <taxon>Embryophyta</taxon>
        <taxon>Tracheophyta</taxon>
        <taxon>Spermatophyta</taxon>
        <taxon>Magnoliopsida</taxon>
        <taxon>eudicotyledons</taxon>
        <taxon>Gunneridae</taxon>
        <taxon>Pentapetalae</taxon>
        <taxon>rosids</taxon>
        <taxon>fabids</taxon>
        <taxon>Malpighiales</taxon>
        <taxon>Salicaceae</taxon>
        <taxon>Saliceae</taxon>
        <taxon>Populus</taxon>
    </lineage>
</organism>
<proteinExistence type="predicted"/>
<dbReference type="GO" id="GO:0016615">
    <property type="term" value="F:malate dehydrogenase activity"/>
    <property type="evidence" value="ECO:0007669"/>
    <property type="project" value="InterPro"/>
</dbReference>
<dbReference type="InterPro" id="IPR010945">
    <property type="entry name" value="Malate_DH_type2"/>
</dbReference>
<name>A0A8X8APK5_POPTO</name>
<gene>
    <name evidence="2" type="ORF">POTOM_010328</name>
</gene>
<sequence length="95" mass="10321">MTKDAARILHTGATANLCFAYELQKNFQLQNYQFSGTGQVGYALVPMVARGLTLGPDQPVILHLLGRSAGSLKGVEMELISRCLPPLLLCSNQIF</sequence>
<dbReference type="PANTHER" id="PTHR23382">
    <property type="entry name" value="MALATE DEHYDROGENASE"/>
    <property type="match status" value="1"/>
</dbReference>
<evidence type="ECO:0000313" key="3">
    <source>
        <dbReference type="Proteomes" id="UP000886885"/>
    </source>
</evidence>
<dbReference type="EMBL" id="JAAWWB010000004">
    <property type="protein sequence ID" value="KAG6784630.1"/>
    <property type="molecule type" value="Genomic_DNA"/>
</dbReference>